<dbReference type="OrthoDB" id="9814591at2"/>
<proteinExistence type="inferred from homology"/>
<gene>
    <name evidence="7" type="primary">mltG</name>
    <name evidence="8" type="ORF">AAV94_08510</name>
</gene>
<keyword evidence="7" id="KW-0997">Cell inner membrane</keyword>
<keyword evidence="6 7" id="KW-0961">Cell wall biogenesis/degradation</keyword>
<dbReference type="STRING" id="1610491.AAV94_08510"/>
<evidence type="ECO:0000256" key="1">
    <source>
        <dbReference type="ARBA" id="ARBA00022475"/>
    </source>
</evidence>
<comment type="similarity">
    <text evidence="7">Belongs to the transglycosylase MltG family.</text>
</comment>
<protein>
    <recommendedName>
        <fullName evidence="7">Endolytic murein transglycosylase</fullName>
        <ecNumber evidence="7">4.2.2.29</ecNumber>
    </recommendedName>
    <alternativeName>
        <fullName evidence="7">Peptidoglycan lytic transglycosylase</fullName>
    </alternativeName>
    <alternativeName>
        <fullName evidence="7">Peptidoglycan polymerization terminase</fullName>
    </alternativeName>
</protein>
<dbReference type="GO" id="GO:0008932">
    <property type="term" value="F:lytic endotransglycosylase activity"/>
    <property type="evidence" value="ECO:0007669"/>
    <property type="project" value="UniProtKB-UniRule"/>
</dbReference>
<dbReference type="NCBIfam" id="TIGR00247">
    <property type="entry name" value="endolytic transglycosylase MltG"/>
    <property type="match status" value="1"/>
</dbReference>
<evidence type="ECO:0000256" key="5">
    <source>
        <dbReference type="ARBA" id="ARBA00023239"/>
    </source>
</evidence>
<evidence type="ECO:0000313" key="9">
    <source>
        <dbReference type="Proteomes" id="UP000050580"/>
    </source>
</evidence>
<dbReference type="InterPro" id="IPR003770">
    <property type="entry name" value="MLTG-like"/>
</dbReference>
<dbReference type="PATRIC" id="fig|1610491.3.peg.1808"/>
<reference evidence="8 9" key="1">
    <citation type="submission" date="2015-05" db="EMBL/GenBank/DDBJ databases">
        <title>Draft genome sequence of Lampropedia sp. CT6, isolated from the microbial mat of a hot water spring, located at Manikaran, India.</title>
        <authorList>
            <person name="Tripathi C."/>
            <person name="Rani P."/>
            <person name="Mahato N.K."/>
            <person name="Lal R."/>
        </authorList>
    </citation>
    <scope>NUCLEOTIDE SEQUENCE [LARGE SCALE GENOMIC DNA]</scope>
    <source>
        <strain evidence="8 9">CT6</strain>
    </source>
</reference>
<dbReference type="Gene3D" id="3.30.160.60">
    <property type="entry name" value="Classic Zinc Finger"/>
    <property type="match status" value="1"/>
</dbReference>
<dbReference type="RefSeq" id="WP_046741902.1">
    <property type="nucleotide sequence ID" value="NZ_LBNQ01000025.1"/>
</dbReference>
<keyword evidence="1 7" id="KW-1003">Cell membrane</keyword>
<dbReference type="Proteomes" id="UP000050580">
    <property type="component" value="Unassembled WGS sequence"/>
</dbReference>
<dbReference type="Gene3D" id="3.30.1490.480">
    <property type="entry name" value="Endolytic murein transglycosylase"/>
    <property type="match status" value="1"/>
</dbReference>
<evidence type="ECO:0000313" key="8">
    <source>
        <dbReference type="EMBL" id="KKW67680.1"/>
    </source>
</evidence>
<evidence type="ECO:0000256" key="7">
    <source>
        <dbReference type="HAMAP-Rule" id="MF_02065"/>
    </source>
</evidence>
<dbReference type="PANTHER" id="PTHR30518:SF2">
    <property type="entry name" value="ENDOLYTIC MUREIN TRANSGLYCOSYLASE"/>
    <property type="match status" value="1"/>
</dbReference>
<dbReference type="CDD" id="cd08010">
    <property type="entry name" value="MltG_like"/>
    <property type="match status" value="1"/>
</dbReference>
<feature type="site" description="Important for catalytic activity" evidence="7">
    <location>
        <position position="208"/>
    </location>
</feature>
<dbReference type="EC" id="4.2.2.29" evidence="7"/>
<dbReference type="GO" id="GO:0005886">
    <property type="term" value="C:plasma membrane"/>
    <property type="evidence" value="ECO:0007669"/>
    <property type="project" value="UniProtKB-UniRule"/>
</dbReference>
<dbReference type="PANTHER" id="PTHR30518">
    <property type="entry name" value="ENDOLYTIC MUREIN TRANSGLYCOSYLASE"/>
    <property type="match status" value="1"/>
</dbReference>
<keyword evidence="3 7" id="KW-1133">Transmembrane helix</keyword>
<organism evidence="8 9">
    <name type="scientific">Lampropedia cohaerens</name>
    <dbReference type="NCBI Taxonomy" id="1610491"/>
    <lineage>
        <taxon>Bacteria</taxon>
        <taxon>Pseudomonadati</taxon>
        <taxon>Pseudomonadota</taxon>
        <taxon>Betaproteobacteria</taxon>
        <taxon>Burkholderiales</taxon>
        <taxon>Comamonadaceae</taxon>
        <taxon>Lampropedia</taxon>
    </lineage>
</organism>
<evidence type="ECO:0000256" key="2">
    <source>
        <dbReference type="ARBA" id="ARBA00022692"/>
    </source>
</evidence>
<evidence type="ECO:0000256" key="3">
    <source>
        <dbReference type="ARBA" id="ARBA00022989"/>
    </source>
</evidence>
<dbReference type="GO" id="GO:0009252">
    <property type="term" value="P:peptidoglycan biosynthetic process"/>
    <property type="evidence" value="ECO:0007669"/>
    <property type="project" value="UniProtKB-UniRule"/>
</dbReference>
<dbReference type="HAMAP" id="MF_02065">
    <property type="entry name" value="MltG"/>
    <property type="match status" value="1"/>
</dbReference>
<dbReference type="GO" id="GO:0071555">
    <property type="term" value="P:cell wall organization"/>
    <property type="evidence" value="ECO:0007669"/>
    <property type="project" value="UniProtKB-KW"/>
</dbReference>
<keyword evidence="5 7" id="KW-0456">Lyase</keyword>
<comment type="function">
    <text evidence="7">Functions as a peptidoglycan terminase that cleaves nascent peptidoglycan strands endolytically to terminate their elongation.</text>
</comment>
<dbReference type="EMBL" id="LBNQ01000025">
    <property type="protein sequence ID" value="KKW67680.1"/>
    <property type="molecule type" value="Genomic_DNA"/>
</dbReference>
<keyword evidence="2 7" id="KW-0812">Transmembrane</keyword>
<keyword evidence="4 7" id="KW-0472">Membrane</keyword>
<comment type="caution">
    <text evidence="8">The sequence shown here is derived from an EMBL/GenBank/DDBJ whole genome shotgun (WGS) entry which is preliminary data.</text>
</comment>
<sequence length="325" mass="35908">MIVLLALAAGAVLAYANWWRSQPLDLGDAPVELEIPRGSSARMVAQLLHSSGALPLPAPLTYAWLRATGAASQLKAGYYAFESGVTPQRIVDRIVRGEQSLEAMTIVEGWTFRQVRALLAQLPLRHDTAELSDAQIMARLGREGVHPEGRFFPDTYLFAKGSSDLALLRQAMEAMDRMLEAAWQQRARDTPLRSLDEALILASIIEKETGLDSERGRVAGVFINRLRLGMRLQTDPSVIYGVGEDFDGRLRRVHLDTDTPWNTYTRAGLPPTPIAMPGRASLLAAVQPEKTTALYFVARGDGSSEFSDTLQQHNRAVNRYIRGQQ</sequence>
<accession>A0A0U1PYT5</accession>
<name>A0A0U1PYT5_9BURK</name>
<evidence type="ECO:0000256" key="4">
    <source>
        <dbReference type="ARBA" id="ARBA00023136"/>
    </source>
</evidence>
<dbReference type="Pfam" id="PF02618">
    <property type="entry name" value="YceG"/>
    <property type="match status" value="1"/>
</dbReference>
<dbReference type="AlphaFoldDB" id="A0A0U1PYT5"/>
<keyword evidence="9" id="KW-1185">Reference proteome</keyword>
<evidence type="ECO:0000256" key="6">
    <source>
        <dbReference type="ARBA" id="ARBA00023316"/>
    </source>
</evidence>
<comment type="catalytic activity">
    <reaction evidence="7">
        <text>a peptidoglycan chain = a peptidoglycan chain with N-acetyl-1,6-anhydromuramyl-[peptide] at the reducing end + a peptidoglycan chain with N-acetylglucosamine at the non-reducing end.</text>
        <dbReference type="EC" id="4.2.2.29"/>
    </reaction>
</comment>